<feature type="transmembrane region" description="Helical" evidence="1">
    <location>
        <begin position="130"/>
        <end position="151"/>
    </location>
</feature>
<keyword evidence="1" id="KW-0812">Transmembrane</keyword>
<accession>A0ABQ6K6H6</accession>
<protein>
    <recommendedName>
        <fullName evidence="4">Sodium:proton antiporter</fullName>
    </recommendedName>
</protein>
<proteinExistence type="predicted"/>
<dbReference type="EMBL" id="BSVB01000001">
    <property type="protein sequence ID" value="GMA95984.1"/>
    <property type="molecule type" value="Genomic_DNA"/>
</dbReference>
<dbReference type="RefSeq" id="WP_284254656.1">
    <property type="nucleotide sequence ID" value="NZ_BAAAQO010000004.1"/>
</dbReference>
<evidence type="ECO:0008006" key="4">
    <source>
        <dbReference type="Google" id="ProtNLM"/>
    </source>
</evidence>
<dbReference type="Proteomes" id="UP001157034">
    <property type="component" value="Unassembled WGS sequence"/>
</dbReference>
<dbReference type="Pfam" id="PF19853">
    <property type="entry name" value="DUF6328"/>
    <property type="match status" value="1"/>
</dbReference>
<feature type="transmembrane region" description="Helical" evidence="1">
    <location>
        <begin position="62"/>
        <end position="84"/>
    </location>
</feature>
<evidence type="ECO:0000256" key="1">
    <source>
        <dbReference type="SAM" id="Phobius"/>
    </source>
</evidence>
<sequence>MTADVDPRDGRNETADQRADRNWNELLQELRVIQTGTQLISGFLLTVAFQQQFPELDPVDRAIYGVLVGLAAVSTILGLSIVALHRTRFRQHDKPAIVTASNRMLRVMLVAVAILSVGVVLLIFDVVFGRVAGITAGVLALLIAIVLLLIVPRRWGRRGVGTS</sequence>
<evidence type="ECO:0000313" key="3">
    <source>
        <dbReference type="Proteomes" id="UP001157034"/>
    </source>
</evidence>
<evidence type="ECO:0000313" key="2">
    <source>
        <dbReference type="EMBL" id="GMA95984.1"/>
    </source>
</evidence>
<keyword evidence="1" id="KW-1133">Transmembrane helix</keyword>
<dbReference type="InterPro" id="IPR046291">
    <property type="entry name" value="DUF6328"/>
</dbReference>
<gene>
    <name evidence="2" type="ORF">GCM10025881_28080</name>
</gene>
<comment type="caution">
    <text evidence="2">The sequence shown here is derived from an EMBL/GenBank/DDBJ whole genome shotgun (WGS) entry which is preliminary data.</text>
</comment>
<name>A0ABQ6K6H6_9MICO</name>
<keyword evidence="1" id="KW-0472">Membrane</keyword>
<reference evidence="3" key="1">
    <citation type="journal article" date="2019" name="Int. J. Syst. Evol. Microbiol.">
        <title>The Global Catalogue of Microorganisms (GCM) 10K type strain sequencing project: providing services to taxonomists for standard genome sequencing and annotation.</title>
        <authorList>
            <consortium name="The Broad Institute Genomics Platform"/>
            <consortium name="The Broad Institute Genome Sequencing Center for Infectious Disease"/>
            <person name="Wu L."/>
            <person name="Ma J."/>
        </authorList>
    </citation>
    <scope>NUCLEOTIDE SEQUENCE [LARGE SCALE GENOMIC DNA]</scope>
    <source>
        <strain evidence="3">NBRC 108894</strain>
    </source>
</reference>
<keyword evidence="3" id="KW-1185">Reference proteome</keyword>
<feature type="transmembrane region" description="Helical" evidence="1">
    <location>
        <begin position="105"/>
        <end position="124"/>
    </location>
</feature>
<organism evidence="2 3">
    <name type="scientific">Pseudolysinimonas kribbensis</name>
    <dbReference type="NCBI Taxonomy" id="433641"/>
    <lineage>
        <taxon>Bacteria</taxon>
        <taxon>Bacillati</taxon>
        <taxon>Actinomycetota</taxon>
        <taxon>Actinomycetes</taxon>
        <taxon>Micrococcales</taxon>
        <taxon>Microbacteriaceae</taxon>
        <taxon>Pseudolysinimonas</taxon>
    </lineage>
</organism>